<dbReference type="Proteomes" id="UP000263900">
    <property type="component" value="Chromosome"/>
</dbReference>
<feature type="region of interest" description="Disordered" evidence="1">
    <location>
        <begin position="249"/>
        <end position="278"/>
    </location>
</feature>
<dbReference type="EMBL" id="CP032157">
    <property type="protein sequence ID" value="AXY77923.1"/>
    <property type="molecule type" value="Genomic_DNA"/>
</dbReference>
<dbReference type="AlphaFoldDB" id="A0A3B7MWT3"/>
<feature type="region of interest" description="Disordered" evidence="1">
    <location>
        <begin position="345"/>
        <end position="367"/>
    </location>
</feature>
<keyword evidence="3" id="KW-1185">Reference proteome</keyword>
<feature type="compositionally biased region" description="Basic and acidic residues" evidence="1">
    <location>
        <begin position="249"/>
        <end position="266"/>
    </location>
</feature>
<sequence length="396" mass="44195">MAKYESVVTIRGTIDDLTFRHTAEGKIVGKKTGPTRERVLTHENFELTRTNAREFKQAIMDATLLRRALGGMLDGVRCTTLNGHMNGLLHKAGQADKQHRYGSRCAAGGDVSVLTGFDLNKKLSLDTVLRVRPTHSLDATTGKMNIQIAPFIAYKRKGYPKEATHIRMVSGAVLVNFSNDSYSNNIQRSELLPLSRKTPGAICLEYQINGKPGDVLVQVMGIQLYKLVDGEEVLVKGGAVKILEALRKGNEAEREEGNEASRHQGNEGECAEEEKRQEVARIPETRIESKLHETIEEYSEATRQAAYAEGSSGEEPACGDCADRTSRIYKRPRPFHILQLERPAMHGQWRPRGGCNRQRPFQKPRTGTCGQRKCGTAQCQPYKRGTRNEIILHTKK</sequence>
<accession>A0A3B7MWT3</accession>
<name>A0A3B7MWT3_9BACT</name>
<reference evidence="2 3" key="1">
    <citation type="submission" date="2018-09" db="EMBL/GenBank/DDBJ databases">
        <title>Genome sequencing of strain 6GH32-13.</title>
        <authorList>
            <person name="Weon H.-Y."/>
            <person name="Heo J."/>
            <person name="Kwon S.-W."/>
        </authorList>
    </citation>
    <scope>NUCLEOTIDE SEQUENCE [LARGE SCALE GENOMIC DNA]</scope>
    <source>
        <strain evidence="2 3">5GH32-13</strain>
    </source>
</reference>
<dbReference type="KEGG" id="pseg:D3H65_29755"/>
<dbReference type="RefSeq" id="WP_119053796.1">
    <property type="nucleotide sequence ID" value="NZ_CP032157.1"/>
</dbReference>
<evidence type="ECO:0000256" key="1">
    <source>
        <dbReference type="SAM" id="MobiDB-lite"/>
    </source>
</evidence>
<evidence type="ECO:0000313" key="3">
    <source>
        <dbReference type="Proteomes" id="UP000263900"/>
    </source>
</evidence>
<dbReference type="OrthoDB" id="645138at2"/>
<proteinExistence type="predicted"/>
<protein>
    <submittedName>
        <fullName evidence="2">Uncharacterized protein</fullName>
    </submittedName>
</protein>
<organism evidence="2 3">
    <name type="scientific">Paraflavitalea soli</name>
    <dbReference type="NCBI Taxonomy" id="2315862"/>
    <lineage>
        <taxon>Bacteria</taxon>
        <taxon>Pseudomonadati</taxon>
        <taxon>Bacteroidota</taxon>
        <taxon>Chitinophagia</taxon>
        <taxon>Chitinophagales</taxon>
        <taxon>Chitinophagaceae</taxon>
        <taxon>Paraflavitalea</taxon>
    </lineage>
</organism>
<evidence type="ECO:0000313" key="2">
    <source>
        <dbReference type="EMBL" id="AXY77923.1"/>
    </source>
</evidence>
<gene>
    <name evidence="2" type="ORF">D3H65_29755</name>
</gene>